<dbReference type="EMBL" id="JAQGDS010000002">
    <property type="protein sequence ID" value="KAJ6263731.1"/>
    <property type="molecule type" value="Genomic_DNA"/>
</dbReference>
<feature type="compositionally biased region" description="Polar residues" evidence="2">
    <location>
        <begin position="1217"/>
        <end position="1226"/>
    </location>
</feature>
<feature type="coiled-coil region" evidence="1">
    <location>
        <begin position="223"/>
        <end position="257"/>
    </location>
</feature>
<name>A0AAD6J7A8_DREDA</name>
<dbReference type="Pfam" id="PF00004">
    <property type="entry name" value="AAA"/>
    <property type="match status" value="1"/>
</dbReference>
<feature type="compositionally biased region" description="Low complexity" evidence="2">
    <location>
        <begin position="39"/>
        <end position="51"/>
    </location>
</feature>
<feature type="compositionally biased region" description="Acidic residues" evidence="2">
    <location>
        <begin position="1189"/>
        <end position="1198"/>
    </location>
</feature>
<evidence type="ECO:0000259" key="3">
    <source>
        <dbReference type="SMART" id="SM00382"/>
    </source>
</evidence>
<evidence type="ECO:0000256" key="1">
    <source>
        <dbReference type="SAM" id="Coils"/>
    </source>
</evidence>
<dbReference type="GO" id="GO:0005524">
    <property type="term" value="F:ATP binding"/>
    <property type="evidence" value="ECO:0007669"/>
    <property type="project" value="InterPro"/>
</dbReference>
<accession>A0AAD6J7A8</accession>
<feature type="compositionally biased region" description="Acidic residues" evidence="2">
    <location>
        <begin position="72"/>
        <end position="81"/>
    </location>
</feature>
<sequence length="1312" mass="147922">MHDSLPGRLAAPDTLPETTTTEVEHVENTSADNFVSPATTNTVDDVDVNTNGRSASVNGEPEGVPNAVLDPIVEDVGESDVDGTTGKEGLKLSTASQEPSKNEDTESIVTMQEQTPASQQLRDELNELREQLVKFAKQAQEDRKERQKLENELQEAPLYVVPASKPAPPWGSAEWRRRRRRRNLGIDSSSEDDDEVGSEYFQAKQARHKSRMAKLFRRELKYLEHDGKMIQQFESQIAELQEKEQSWSVEREALELSIAEEKARARQRRSRSPAGRDGDTAEGESATEAPEDGTQVEDVSPTPPKHAIPLLSRVQWDIFKSIQLQRSRNEHECNAIEVLVGEPDISFESVTSWWFKRDSRHGKKGNMIERRGATYTAAARKIAGGTQIPGQAPVAERIRINSTHIIKVLEKIHGESLASDDGPVVMIRPYRALVYYSDQIQQTFQELEAEFAIKPETADIVNGIARRTTDMTDDTGQLGAEETTKAIQSSDAGEPVADNEEQEKQKPDEYTMSALAYQQMQVLMDFLNTEIRDKLAYLASEHCQKITFTDVWYLFKPGDEVIDRARRQAFRVIRVTSPPHKAIPPWRTFNTHTEPEETTVTVTCVYIDFDGKQLGPVIRDVVIKRFDGEKLVTSLDVYPLRFIKEDVRGNSGKKHRKTLRERLIERGRIFLDVAKVKHMHYNGHTIDERDEVDSQVVIDFDEAFSKNDWKVVFDSIIESRQEEKSEKELCTEACCRNDHIHKDSYAESRRNDEYIGGLIPQDKFTEPSVSIFPRNLTETRTPEKAIPDEDLMIMSYRVFGYVLRSRKWAKLDVQFLSEVGAKTKRLDGDDEDDYDEDGDGGGRRPDEQNKVAADVERIEEDETAFDQLVLPDGHRKMVISLVSQHFRDKESATAQTEQADVVRGKGKGLIILLHGAPGVGKTTTAEGIAELFKKPLFQITCGDLGATASDVEKALETHFTLASRWGCILLLDEADVFLAARTPQDFIRNGLVAVFLRVLEYYSGILFLTTNRIGTFDEAFASRIHISLHYPQLDLESTLAVFRLNIKLIRKRFAKKKREIDIKEQEILDYAKVYFEKNEKTRWNGRQIRNACQTALALAEFDAQGGDHKKIIDKHAKVELTLDQLRVVGKAYLEFIQYLDDVYDHDAESRAKALRIRAREGKKRKVSEGRLLGRRGPRKGKEKEKGWESVDETAEDDKGEVKKEPKSPSPLPPISKATSPQQQYRQQDAPVENSQGPAYGMPPGGYMNPNPMYYPGYGQMPPPGSFGQAPRVEGQSPPYPGPGPGWGGWGYPPAPGYGPMPGAPALEPSKGR</sequence>
<organism evidence="4 5">
    <name type="scientific">Drechslerella dactyloides</name>
    <name type="common">Nematode-trapping fungus</name>
    <name type="synonym">Arthrobotrys dactyloides</name>
    <dbReference type="NCBI Taxonomy" id="74499"/>
    <lineage>
        <taxon>Eukaryota</taxon>
        <taxon>Fungi</taxon>
        <taxon>Dikarya</taxon>
        <taxon>Ascomycota</taxon>
        <taxon>Pezizomycotina</taxon>
        <taxon>Orbiliomycetes</taxon>
        <taxon>Orbiliales</taxon>
        <taxon>Orbiliaceae</taxon>
        <taxon>Drechslerella</taxon>
    </lineage>
</organism>
<comment type="caution">
    <text evidence="4">The sequence shown here is derived from an EMBL/GenBank/DDBJ whole genome shotgun (WGS) entry which is preliminary data.</text>
</comment>
<feature type="compositionally biased region" description="Basic and acidic residues" evidence="2">
    <location>
        <begin position="840"/>
        <end position="850"/>
    </location>
</feature>
<dbReference type="Proteomes" id="UP001221413">
    <property type="component" value="Unassembled WGS sequence"/>
</dbReference>
<feature type="region of interest" description="Disordered" evidence="2">
    <location>
        <begin position="262"/>
        <end position="307"/>
    </location>
</feature>
<dbReference type="SUPFAM" id="SSF52540">
    <property type="entry name" value="P-loop containing nucleoside triphosphate hydrolases"/>
    <property type="match status" value="1"/>
</dbReference>
<evidence type="ECO:0000313" key="5">
    <source>
        <dbReference type="Proteomes" id="UP001221413"/>
    </source>
</evidence>
<feature type="compositionally biased region" description="Basic and acidic residues" evidence="2">
    <location>
        <begin position="1179"/>
        <end position="1188"/>
    </location>
</feature>
<dbReference type="InterPro" id="IPR003959">
    <property type="entry name" value="ATPase_AAA_core"/>
</dbReference>
<reference evidence="4" key="1">
    <citation type="submission" date="2023-01" db="EMBL/GenBank/DDBJ databases">
        <title>The chitinases involved in constricting ring structure development in the nematode-trapping fungus Drechslerella dactyloides.</title>
        <authorList>
            <person name="Wang R."/>
            <person name="Zhang L."/>
            <person name="Tang P."/>
            <person name="Li S."/>
            <person name="Liang L."/>
        </authorList>
    </citation>
    <scope>NUCLEOTIDE SEQUENCE</scope>
    <source>
        <strain evidence="4">YMF1.00031</strain>
    </source>
</reference>
<dbReference type="InterPro" id="IPR027417">
    <property type="entry name" value="P-loop_NTPase"/>
</dbReference>
<dbReference type="Gene3D" id="3.40.50.300">
    <property type="entry name" value="P-loop containing nucleotide triphosphate hydrolases"/>
    <property type="match status" value="1"/>
</dbReference>
<gene>
    <name evidence="4" type="ORF">Dda_2301</name>
</gene>
<dbReference type="CDD" id="cd19481">
    <property type="entry name" value="RecA-like_protease"/>
    <property type="match status" value="1"/>
</dbReference>
<dbReference type="InterPro" id="IPR003593">
    <property type="entry name" value="AAA+_ATPase"/>
</dbReference>
<feature type="compositionally biased region" description="Polar residues" evidence="2">
    <location>
        <begin position="28"/>
        <end position="38"/>
    </location>
</feature>
<feature type="compositionally biased region" description="Polar residues" evidence="2">
    <location>
        <begin position="107"/>
        <end position="119"/>
    </location>
</feature>
<protein>
    <recommendedName>
        <fullName evidence="3">AAA+ ATPase domain-containing protein</fullName>
    </recommendedName>
</protein>
<keyword evidence="1" id="KW-0175">Coiled coil</keyword>
<feature type="region of interest" description="Disordered" evidence="2">
    <location>
        <begin position="470"/>
        <end position="507"/>
    </location>
</feature>
<dbReference type="GO" id="GO:0016887">
    <property type="term" value="F:ATP hydrolysis activity"/>
    <property type="evidence" value="ECO:0007669"/>
    <property type="project" value="InterPro"/>
</dbReference>
<dbReference type="SMART" id="SM00382">
    <property type="entry name" value="AAA"/>
    <property type="match status" value="1"/>
</dbReference>
<dbReference type="InterPro" id="IPR054289">
    <property type="entry name" value="DUF7025"/>
</dbReference>
<feature type="compositionally biased region" description="Acidic residues" evidence="2">
    <location>
        <begin position="828"/>
        <end position="839"/>
    </location>
</feature>
<dbReference type="PANTHER" id="PTHR46411">
    <property type="entry name" value="FAMILY ATPASE, PUTATIVE-RELATED"/>
    <property type="match status" value="1"/>
</dbReference>
<feature type="region of interest" description="Disordered" evidence="2">
    <location>
        <begin position="1"/>
        <end position="119"/>
    </location>
</feature>
<dbReference type="PANTHER" id="PTHR46411:SF2">
    <property type="entry name" value="AAA+ ATPASE DOMAIN-CONTAINING PROTEIN"/>
    <property type="match status" value="1"/>
</dbReference>
<feature type="compositionally biased region" description="Low complexity" evidence="2">
    <location>
        <begin position="1235"/>
        <end position="1259"/>
    </location>
</feature>
<dbReference type="InterPro" id="IPR056599">
    <property type="entry name" value="AAA_lid_fung"/>
</dbReference>
<feature type="compositionally biased region" description="Pro residues" evidence="2">
    <location>
        <begin position="1292"/>
        <end position="1302"/>
    </location>
</feature>
<dbReference type="Pfam" id="PF22942">
    <property type="entry name" value="DUF7025"/>
    <property type="match status" value="1"/>
</dbReference>
<dbReference type="Pfam" id="PF23232">
    <property type="entry name" value="AAA_lid_13"/>
    <property type="match status" value="1"/>
</dbReference>
<keyword evidence="5" id="KW-1185">Reference proteome</keyword>
<feature type="region of interest" description="Disordered" evidence="2">
    <location>
        <begin position="825"/>
        <end position="850"/>
    </location>
</feature>
<proteinExistence type="predicted"/>
<evidence type="ECO:0000313" key="4">
    <source>
        <dbReference type="EMBL" id="KAJ6263731.1"/>
    </source>
</evidence>
<feature type="region of interest" description="Disordered" evidence="2">
    <location>
        <begin position="1159"/>
        <end position="1312"/>
    </location>
</feature>
<evidence type="ECO:0000256" key="2">
    <source>
        <dbReference type="SAM" id="MobiDB-lite"/>
    </source>
</evidence>
<feature type="domain" description="AAA+ ATPase" evidence="3">
    <location>
        <begin position="907"/>
        <end position="1034"/>
    </location>
</feature>